<dbReference type="EMBL" id="BTCL01000030">
    <property type="protein sequence ID" value="GMK48502.1"/>
    <property type="molecule type" value="Genomic_DNA"/>
</dbReference>
<proteinExistence type="predicted"/>
<evidence type="ECO:0000313" key="3">
    <source>
        <dbReference type="Proteomes" id="UP001285921"/>
    </source>
</evidence>
<evidence type="ECO:0000313" key="2">
    <source>
        <dbReference type="EMBL" id="GMK48502.1"/>
    </source>
</evidence>
<dbReference type="Pfam" id="PF00583">
    <property type="entry name" value="Acetyltransf_1"/>
    <property type="match status" value="1"/>
</dbReference>
<evidence type="ECO:0000259" key="1">
    <source>
        <dbReference type="PROSITE" id="PS51186"/>
    </source>
</evidence>
<comment type="caution">
    <text evidence="2">The sequence shown here is derived from an EMBL/GenBank/DDBJ whole genome shotgun (WGS) entry which is preliminary data.</text>
</comment>
<keyword evidence="3" id="KW-1185">Reference proteome</keyword>
<protein>
    <recommendedName>
        <fullName evidence="1">N-acetyltransferase domain-containing protein</fullName>
    </recommendedName>
</protein>
<sequence length="156" mass="17617">MKLEVLSLDRSHIPDVKFLLAGYLNSSSNGIDEIEPSPELLEQCDQILIRLLHDDSAFCFAATQEHEFLGFIVLSWSFSISKGYPVLRIEALYTSSKHRKKGVSKRLLQYAIDLAASKNAARLQLETDEDNAPARALYNQLGFTLIQGKDVYMSFF</sequence>
<dbReference type="Gene3D" id="3.40.630.30">
    <property type="match status" value="1"/>
</dbReference>
<reference evidence="2 3" key="1">
    <citation type="submission" date="2023-05" db="EMBL/GenBank/DDBJ databases">
        <title>Draft genome of Paenibacillus sp. CCS26.</title>
        <authorList>
            <person name="Akita H."/>
            <person name="Shinto Y."/>
            <person name="Kimura Z."/>
        </authorList>
    </citation>
    <scope>NUCLEOTIDE SEQUENCE [LARGE SCALE GENOMIC DNA]</scope>
    <source>
        <strain evidence="2 3">CCS26</strain>
    </source>
</reference>
<dbReference type="InterPro" id="IPR000182">
    <property type="entry name" value="GNAT_dom"/>
</dbReference>
<name>A0ABQ6NW75_9BACL</name>
<dbReference type="CDD" id="cd04301">
    <property type="entry name" value="NAT_SF"/>
    <property type="match status" value="1"/>
</dbReference>
<dbReference type="Proteomes" id="UP001285921">
    <property type="component" value="Unassembled WGS sequence"/>
</dbReference>
<gene>
    <name evidence="2" type="ORF">PghCCS26_56320</name>
</gene>
<dbReference type="InterPro" id="IPR016181">
    <property type="entry name" value="Acyl_CoA_acyltransferase"/>
</dbReference>
<dbReference type="PANTHER" id="PTHR43072">
    <property type="entry name" value="N-ACETYLTRANSFERASE"/>
    <property type="match status" value="1"/>
</dbReference>
<dbReference type="SUPFAM" id="SSF55729">
    <property type="entry name" value="Acyl-CoA N-acyltransferases (Nat)"/>
    <property type="match status" value="1"/>
</dbReference>
<dbReference type="PROSITE" id="PS51186">
    <property type="entry name" value="GNAT"/>
    <property type="match status" value="1"/>
</dbReference>
<feature type="domain" description="N-acetyltransferase" evidence="1">
    <location>
        <begin position="3"/>
        <end position="156"/>
    </location>
</feature>
<accession>A0ABQ6NW75</accession>
<organism evidence="2 3">
    <name type="scientific">Paenibacillus glycanilyticus</name>
    <dbReference type="NCBI Taxonomy" id="126569"/>
    <lineage>
        <taxon>Bacteria</taxon>
        <taxon>Bacillati</taxon>
        <taxon>Bacillota</taxon>
        <taxon>Bacilli</taxon>
        <taxon>Bacillales</taxon>
        <taxon>Paenibacillaceae</taxon>
        <taxon>Paenibacillus</taxon>
    </lineage>
</organism>
<dbReference type="RefSeq" id="WP_317982098.1">
    <property type="nucleotide sequence ID" value="NZ_BTCL01000030.1"/>
</dbReference>